<dbReference type="AlphaFoldDB" id="A0A4S2L0N4"/>
<comment type="caution">
    <text evidence="1">The sequence shown here is derived from an EMBL/GenBank/DDBJ whole genome shotgun (WGS) entry which is preliminary data.</text>
</comment>
<sequence length="678" mass="76909">MANNENKIVDSDTNCTNQTDCFVYCNIPNATNESSSTSEKHKSFHKILKYLMRSTVRKIQSKLKKFDIKKRSVSTPCKSEEKMATTCTSLSSIVDDIIKSDVGTVAMIKQKMADAITSTTRSGEVFDKVTHENLSGVVGRCVRGASYRYAEYTARYADDAAPEHGCGPLCIGIQSDTVDGEFSLKTSPDAFAKACEERRYADFILKEIAKISDALTEKARLVSTKEQVASILASVSMTSVRYEMGEETFESTKPLISSIIYAEEEPTAVAAAAVTVMQPETLTDTQVPDSRDFSACLDESLDTASIQVIPSMKHLKKTENTRTVSLMYPEINTVTTTARKKKKEDEDSPKKIYLRPTLDKRAPVNPIIINCIPKLKKDNSKSLDVYQPNDIQTGASRRRATTVKNGIIDFSIKTSQVEEPAQVAKDILQESVPLRHKKPKYRDKYRINDSYMTKERKVPQFEEIRIPKDSDNLPKYGCLSFSPPQTIRSSMSFNSFERPTMKMYQDCRSKPLKCLQPTRHCEDLIPHNIYLERPKCCDVWISPCFGSQNEATRNATLSPTHCRPLQDSYATEYRAGCHSKPLDSHASSRYCNINDCPKHRVTFENSLCTKTYFKNDAKYCYPHLNNIDNVRMGYYHCNDSCPVRNSNQHCGRDRSYYWTKGNLYFTHPWTSEHLLRHN</sequence>
<evidence type="ECO:0000313" key="2">
    <source>
        <dbReference type="Proteomes" id="UP000310200"/>
    </source>
</evidence>
<keyword evidence="2" id="KW-1185">Reference proteome</keyword>
<name>A0A4S2L0N4_9HYME</name>
<proteinExistence type="predicted"/>
<evidence type="ECO:0000313" key="1">
    <source>
        <dbReference type="EMBL" id="TGZ56193.1"/>
    </source>
</evidence>
<protein>
    <submittedName>
        <fullName evidence="1">Signal transducer and activator of transcription 2</fullName>
    </submittedName>
</protein>
<dbReference type="Proteomes" id="UP000310200">
    <property type="component" value="Unassembled WGS sequence"/>
</dbReference>
<gene>
    <name evidence="1" type="ORF">DBV15_01663</name>
</gene>
<dbReference type="EMBL" id="QBLH01000372">
    <property type="protein sequence ID" value="TGZ56193.1"/>
    <property type="molecule type" value="Genomic_DNA"/>
</dbReference>
<organism evidence="1 2">
    <name type="scientific">Temnothorax longispinosus</name>
    <dbReference type="NCBI Taxonomy" id="300112"/>
    <lineage>
        <taxon>Eukaryota</taxon>
        <taxon>Metazoa</taxon>
        <taxon>Ecdysozoa</taxon>
        <taxon>Arthropoda</taxon>
        <taxon>Hexapoda</taxon>
        <taxon>Insecta</taxon>
        <taxon>Pterygota</taxon>
        <taxon>Neoptera</taxon>
        <taxon>Endopterygota</taxon>
        <taxon>Hymenoptera</taxon>
        <taxon>Apocrita</taxon>
        <taxon>Aculeata</taxon>
        <taxon>Formicoidea</taxon>
        <taxon>Formicidae</taxon>
        <taxon>Myrmicinae</taxon>
        <taxon>Temnothorax</taxon>
    </lineage>
</organism>
<dbReference type="STRING" id="300112.A0A4S2L0N4"/>
<reference evidence="1 2" key="1">
    <citation type="journal article" date="2019" name="Philos. Trans. R. Soc. Lond., B, Biol. Sci.">
        <title>Ant behaviour and brain gene expression of defending hosts depend on the ecological success of the intruding social parasite.</title>
        <authorList>
            <person name="Kaur R."/>
            <person name="Stoldt M."/>
            <person name="Jongepier E."/>
            <person name="Feldmeyer B."/>
            <person name="Menzel F."/>
            <person name="Bornberg-Bauer E."/>
            <person name="Foitzik S."/>
        </authorList>
    </citation>
    <scope>NUCLEOTIDE SEQUENCE [LARGE SCALE GENOMIC DNA]</scope>
    <source>
        <tissue evidence="1">Whole body</tissue>
    </source>
</reference>
<accession>A0A4S2L0N4</accession>